<keyword evidence="6" id="KW-1003">Cell membrane</keyword>
<feature type="transmembrane region" description="Helical" evidence="6">
    <location>
        <begin position="229"/>
        <end position="247"/>
    </location>
</feature>
<keyword evidence="3 6" id="KW-0812">Transmembrane</keyword>
<proteinExistence type="inferred from homology"/>
<comment type="similarity">
    <text evidence="2 6">Belongs to the 4-toluene sulfonate uptake permease (TSUP) (TC 2.A.102) family.</text>
</comment>
<evidence type="ECO:0000256" key="5">
    <source>
        <dbReference type="ARBA" id="ARBA00023136"/>
    </source>
</evidence>
<dbReference type="InterPro" id="IPR051598">
    <property type="entry name" value="TSUP/Inactive_protease-like"/>
</dbReference>
<evidence type="ECO:0000313" key="7">
    <source>
        <dbReference type="EMBL" id="KAB1117939.1"/>
    </source>
</evidence>
<dbReference type="Proteomes" id="UP000471364">
    <property type="component" value="Unassembled WGS sequence"/>
</dbReference>
<organism evidence="7 8">
    <name type="scientific">Micromonospora aurantiaca</name>
    <name type="common">nom. illeg.</name>
    <dbReference type="NCBI Taxonomy" id="47850"/>
    <lineage>
        <taxon>Bacteria</taxon>
        <taxon>Bacillati</taxon>
        <taxon>Actinomycetota</taxon>
        <taxon>Actinomycetes</taxon>
        <taxon>Micromonosporales</taxon>
        <taxon>Micromonosporaceae</taxon>
        <taxon>Micromonospora</taxon>
    </lineage>
</organism>
<reference evidence="7 8" key="1">
    <citation type="submission" date="2019-09" db="EMBL/GenBank/DDBJ databases">
        <title>High taxonomic diversity of Micromonospora strains isolated from Medicago sativa nodules in different geographical locations.</title>
        <authorList>
            <person name="Martinez-Hidalgo P."/>
            <person name="Flores-Felix J.D."/>
            <person name="Velazquez E."/>
            <person name="Brau L."/>
            <person name="Trujillo M.E."/>
            <person name="Martinez-Molina E."/>
        </authorList>
    </citation>
    <scope>NUCLEOTIDE SEQUENCE [LARGE SCALE GENOMIC DNA]</scope>
    <source>
        <strain evidence="7 8">ALFB5</strain>
    </source>
</reference>
<dbReference type="PANTHER" id="PTHR43701">
    <property type="entry name" value="MEMBRANE TRANSPORTER PROTEIN MJ0441-RELATED"/>
    <property type="match status" value="1"/>
</dbReference>
<keyword evidence="8" id="KW-1185">Reference proteome</keyword>
<dbReference type="InterPro" id="IPR002781">
    <property type="entry name" value="TM_pro_TauE-like"/>
</dbReference>
<keyword evidence="5 6" id="KW-0472">Membrane</keyword>
<protein>
    <recommendedName>
        <fullName evidence="6">Probable membrane transporter protein</fullName>
    </recommendedName>
</protein>
<accession>A0ABQ6ULC2</accession>
<dbReference type="RefSeq" id="WP_145752112.1">
    <property type="nucleotide sequence ID" value="NZ_CP084582.1"/>
</dbReference>
<evidence type="ECO:0000256" key="2">
    <source>
        <dbReference type="ARBA" id="ARBA00009142"/>
    </source>
</evidence>
<comment type="caution">
    <text evidence="7">The sequence shown here is derived from an EMBL/GenBank/DDBJ whole genome shotgun (WGS) entry which is preliminary data.</text>
</comment>
<name>A0ABQ6ULC2_9ACTN</name>
<dbReference type="EMBL" id="WAAR01000016">
    <property type="protein sequence ID" value="KAB1117939.1"/>
    <property type="molecule type" value="Genomic_DNA"/>
</dbReference>
<feature type="transmembrane region" description="Helical" evidence="6">
    <location>
        <begin position="259"/>
        <end position="277"/>
    </location>
</feature>
<keyword evidence="4 6" id="KW-1133">Transmembrane helix</keyword>
<evidence type="ECO:0000313" key="8">
    <source>
        <dbReference type="Proteomes" id="UP000471364"/>
    </source>
</evidence>
<dbReference type="Pfam" id="PF01925">
    <property type="entry name" value="TauE"/>
    <property type="match status" value="1"/>
</dbReference>
<feature type="transmembrane region" description="Helical" evidence="6">
    <location>
        <begin position="199"/>
        <end position="217"/>
    </location>
</feature>
<comment type="subcellular location">
    <subcellularLocation>
        <location evidence="6">Cell membrane</location>
        <topology evidence="6">Multi-pass membrane protein</topology>
    </subcellularLocation>
    <subcellularLocation>
        <location evidence="1">Membrane</location>
        <topology evidence="1">Multi-pass membrane protein</topology>
    </subcellularLocation>
</comment>
<evidence type="ECO:0000256" key="4">
    <source>
        <dbReference type="ARBA" id="ARBA00022989"/>
    </source>
</evidence>
<feature type="transmembrane region" description="Helical" evidence="6">
    <location>
        <begin position="95"/>
        <end position="117"/>
    </location>
</feature>
<sequence length="301" mass="30501">MTATLALTIGLAVLIGVSLGLLGGGGSILAVPLLVYVADLPAKEAIATSLLVVGATSAVGVLPHARAGRVRWRTGLIFGFAGMTGAYAGGRLAEFIPAGFLLTGFALMMLATAVAMIRGRRSAEGKPVPHELPVLHVILDGIVVGLVTGLVGAGGGFLVVPALALLGGLPMPVAVGTSLVVIAMKSFAGLAGYLSSVHINWGLAAAVTVAAIIGSFVGGRLAGKIPEAALRKAFGWFVVVMGVFVLAQQLPDQLRTNPLLWIGVGVAAAIAVVVTVLRGRRKPEPQRERIATAAVGSSPRH</sequence>
<gene>
    <name evidence="7" type="ORF">F6X54_05725</name>
</gene>
<feature type="transmembrane region" description="Helical" evidence="6">
    <location>
        <begin position="137"/>
        <end position="164"/>
    </location>
</feature>
<feature type="transmembrane region" description="Helical" evidence="6">
    <location>
        <begin position="46"/>
        <end position="65"/>
    </location>
</feature>
<evidence type="ECO:0000256" key="6">
    <source>
        <dbReference type="RuleBase" id="RU363041"/>
    </source>
</evidence>
<evidence type="ECO:0000256" key="1">
    <source>
        <dbReference type="ARBA" id="ARBA00004141"/>
    </source>
</evidence>
<evidence type="ECO:0000256" key="3">
    <source>
        <dbReference type="ARBA" id="ARBA00022692"/>
    </source>
</evidence>
<dbReference type="PANTHER" id="PTHR43701:SF2">
    <property type="entry name" value="MEMBRANE TRANSPORTER PROTEIN YJNA-RELATED"/>
    <property type="match status" value="1"/>
</dbReference>